<evidence type="ECO:0000256" key="2">
    <source>
        <dbReference type="ARBA" id="ARBA00038211"/>
    </source>
</evidence>
<dbReference type="GO" id="GO:0004305">
    <property type="term" value="F:ethanolamine kinase activity"/>
    <property type="evidence" value="ECO:0007669"/>
    <property type="project" value="UniProtKB-EC"/>
</dbReference>
<evidence type="ECO:0000256" key="1">
    <source>
        <dbReference type="ARBA" id="ARBA00037883"/>
    </source>
</evidence>
<dbReference type="GO" id="GO:0006646">
    <property type="term" value="P:phosphatidylethanolamine biosynthetic process"/>
    <property type="evidence" value="ECO:0007669"/>
    <property type="project" value="TreeGrafter"/>
</dbReference>
<dbReference type="EC" id="2.7.1.82" evidence="3"/>
<evidence type="ECO:0000256" key="4">
    <source>
        <dbReference type="SAM" id="MobiDB-lite"/>
    </source>
</evidence>
<accession>A0AAV8Q890</accession>
<sequence>MGAGNGRNCDALAAMEGEGRAVRDGAEVEDREKGAAVPPIPSSDLTVDISLPFDQKKPRIIDLCKDLFKKWSSLDESSFSIETISGGITNLLLKVSVREESGDDAILTVRLYGPNTDLVIDRKRELQALPHLSAAGFGAELLGIFGNGMVQSFIDARTLSSSDMGDCKIAKKIARHLHKFHQLAIPGSREPQLWNDIFKFLNEAMTIKFDDSGKQARYESISFQEIQAEINELKDLSDLLNAPVVFAHNDLLSGNLMLNDKEGKLHFIDFEYGSYSYRGYDIANHFNEYAGLDCDYSLYPDKDAQYHFFKNYLEPEKPHEAPDKDLEAIFVETNTYRLASHIYWALWALIQAKVSPIDFDYLCIRSNDGEHAAHLLQIHIICLNGYRTSHNRVSIDNQTIC</sequence>
<name>A0AAV8Q890_ENSVE</name>
<gene>
    <name evidence="5" type="ORF">OPV22_005133</name>
</gene>
<evidence type="ECO:0000313" key="5">
    <source>
        <dbReference type="EMBL" id="KAJ8504247.1"/>
    </source>
</evidence>
<comment type="caution">
    <text evidence="5">The sequence shown here is derived from an EMBL/GenBank/DDBJ whole genome shotgun (WGS) entry which is preliminary data.</text>
</comment>
<proteinExistence type="inferred from homology"/>
<dbReference type="GO" id="GO:0005737">
    <property type="term" value="C:cytoplasm"/>
    <property type="evidence" value="ECO:0007669"/>
    <property type="project" value="TreeGrafter"/>
</dbReference>
<comment type="pathway">
    <text evidence="1">Phospholipid metabolism; phosphatidylethanolamine biosynthesis; phosphatidylethanolamine from ethanolamine: step 1/3.</text>
</comment>
<dbReference type="Pfam" id="PF01633">
    <property type="entry name" value="Choline_kinase"/>
    <property type="match status" value="1"/>
</dbReference>
<feature type="compositionally biased region" description="Basic and acidic residues" evidence="4">
    <location>
        <begin position="20"/>
        <end position="34"/>
    </location>
</feature>
<dbReference type="Gene3D" id="3.30.200.20">
    <property type="entry name" value="Phosphorylase Kinase, domain 1"/>
    <property type="match status" value="1"/>
</dbReference>
<protein>
    <recommendedName>
        <fullName evidence="3">ethanolamine kinase</fullName>
        <ecNumber evidence="3">2.7.1.82</ecNumber>
    </recommendedName>
</protein>
<dbReference type="EMBL" id="JAQQAF010000002">
    <property type="protein sequence ID" value="KAJ8504247.1"/>
    <property type="molecule type" value="Genomic_DNA"/>
</dbReference>
<evidence type="ECO:0000256" key="3">
    <source>
        <dbReference type="ARBA" id="ARBA00038874"/>
    </source>
</evidence>
<dbReference type="CDD" id="cd05157">
    <property type="entry name" value="ETNK_euk"/>
    <property type="match status" value="1"/>
</dbReference>
<reference evidence="5 6" key="1">
    <citation type="submission" date="2022-12" db="EMBL/GenBank/DDBJ databases">
        <title>Chromosome-scale assembly of the Ensete ventricosum genome.</title>
        <authorList>
            <person name="Dussert Y."/>
            <person name="Stocks J."/>
            <person name="Wendawek A."/>
            <person name="Woldeyes F."/>
            <person name="Nichols R.A."/>
            <person name="Borrell J.S."/>
        </authorList>
    </citation>
    <scope>NUCLEOTIDE SEQUENCE [LARGE SCALE GENOMIC DNA]</scope>
    <source>
        <strain evidence="6">cv. Maze</strain>
        <tissue evidence="5">Seeds</tissue>
    </source>
</reference>
<comment type="similarity">
    <text evidence="2">Belongs to the choline/ethanolamine kinase family.</text>
</comment>
<dbReference type="AlphaFoldDB" id="A0AAV8Q890"/>
<dbReference type="SUPFAM" id="SSF56112">
    <property type="entry name" value="Protein kinase-like (PK-like)"/>
    <property type="match status" value="1"/>
</dbReference>
<keyword evidence="6" id="KW-1185">Reference proteome</keyword>
<dbReference type="Gene3D" id="3.90.1200.10">
    <property type="match status" value="1"/>
</dbReference>
<evidence type="ECO:0000313" key="6">
    <source>
        <dbReference type="Proteomes" id="UP001222027"/>
    </source>
</evidence>
<organism evidence="5 6">
    <name type="scientific">Ensete ventricosum</name>
    <name type="common">Abyssinian banana</name>
    <name type="synonym">Musa ensete</name>
    <dbReference type="NCBI Taxonomy" id="4639"/>
    <lineage>
        <taxon>Eukaryota</taxon>
        <taxon>Viridiplantae</taxon>
        <taxon>Streptophyta</taxon>
        <taxon>Embryophyta</taxon>
        <taxon>Tracheophyta</taxon>
        <taxon>Spermatophyta</taxon>
        <taxon>Magnoliopsida</taxon>
        <taxon>Liliopsida</taxon>
        <taxon>Zingiberales</taxon>
        <taxon>Musaceae</taxon>
        <taxon>Ensete</taxon>
    </lineage>
</organism>
<dbReference type="InterPro" id="IPR011009">
    <property type="entry name" value="Kinase-like_dom_sf"/>
</dbReference>
<feature type="region of interest" description="Disordered" evidence="4">
    <location>
        <begin position="20"/>
        <end position="39"/>
    </location>
</feature>
<dbReference type="Proteomes" id="UP001222027">
    <property type="component" value="Unassembled WGS sequence"/>
</dbReference>
<dbReference type="PANTHER" id="PTHR22603">
    <property type="entry name" value="CHOLINE/ETHANOALAMINE KINASE"/>
    <property type="match status" value="1"/>
</dbReference>
<dbReference type="PANTHER" id="PTHR22603:SF66">
    <property type="entry name" value="ETHANOLAMINE KINASE"/>
    <property type="match status" value="1"/>
</dbReference>